<sequence length="92" mass="10365">MARRRRNKLLVPEAREGMERLKKQVMSQQANTSGPPEEMKVEMARQLGVPLKPGYNGDIRAEEAGKLGGPIGGQMVKELIKMAEEELVRRQH</sequence>
<organism evidence="2 3">
    <name type="scientific">Marinithermofilum abyssi</name>
    <dbReference type="NCBI Taxonomy" id="1571185"/>
    <lineage>
        <taxon>Bacteria</taxon>
        <taxon>Bacillati</taxon>
        <taxon>Bacillota</taxon>
        <taxon>Bacilli</taxon>
        <taxon>Bacillales</taxon>
        <taxon>Thermoactinomycetaceae</taxon>
        <taxon>Marinithermofilum</taxon>
    </lineage>
</organism>
<evidence type="ECO:0000313" key="3">
    <source>
        <dbReference type="Proteomes" id="UP000625210"/>
    </source>
</evidence>
<dbReference type="AlphaFoldDB" id="A0A8J2YDV0"/>
<proteinExistence type="predicted"/>
<evidence type="ECO:0000313" key="2">
    <source>
        <dbReference type="EMBL" id="GGE20401.1"/>
    </source>
</evidence>
<dbReference type="EMBL" id="BMHQ01000007">
    <property type="protein sequence ID" value="GGE20401.1"/>
    <property type="molecule type" value="Genomic_DNA"/>
</dbReference>
<reference evidence="2" key="2">
    <citation type="submission" date="2020-09" db="EMBL/GenBank/DDBJ databases">
        <authorList>
            <person name="Sun Q."/>
            <person name="Zhou Y."/>
        </authorList>
    </citation>
    <scope>NUCLEOTIDE SEQUENCE</scope>
    <source>
        <strain evidence="2">CGMCC 1.15179</strain>
    </source>
</reference>
<dbReference type="PANTHER" id="PTHR36107:SF1">
    <property type="entry name" value="SMALL, ACID-SOLUBLE SPORE PROTEIN A"/>
    <property type="match status" value="1"/>
</dbReference>
<dbReference type="Pfam" id="PF00269">
    <property type="entry name" value="SASP"/>
    <property type="match status" value="1"/>
</dbReference>
<dbReference type="RefSeq" id="WP_188648020.1">
    <property type="nucleotide sequence ID" value="NZ_BMHQ01000007.1"/>
</dbReference>
<dbReference type="InterPro" id="IPR038300">
    <property type="entry name" value="SASP_sf_alpha/beta"/>
</dbReference>
<dbReference type="Proteomes" id="UP000625210">
    <property type="component" value="Unassembled WGS sequence"/>
</dbReference>
<evidence type="ECO:0000256" key="1">
    <source>
        <dbReference type="ARBA" id="ARBA00003863"/>
    </source>
</evidence>
<dbReference type="Gene3D" id="6.10.10.80">
    <property type="entry name" value="Small, acid-soluble spore protein, alpha/beta type-like"/>
    <property type="match status" value="1"/>
</dbReference>
<gene>
    <name evidence="2" type="primary">sspA</name>
    <name evidence="2" type="ORF">GCM10011571_22960</name>
</gene>
<comment type="function">
    <text evidence="1">SASP are bound to spore DNA. They are double-stranded DNA-binding proteins that cause DNA to change to an a-like conformation. They protect the DNA backbone from chemical and enzymatic cleavage and are thus involved in dormant spore's high resistance to UV light.</text>
</comment>
<reference evidence="2" key="1">
    <citation type="journal article" date="2014" name="Int. J. Syst. Evol. Microbiol.">
        <title>Complete genome sequence of Corynebacterium casei LMG S-19264T (=DSM 44701T), isolated from a smear-ripened cheese.</title>
        <authorList>
            <consortium name="US DOE Joint Genome Institute (JGI-PGF)"/>
            <person name="Walter F."/>
            <person name="Albersmeier A."/>
            <person name="Kalinowski J."/>
            <person name="Ruckert C."/>
        </authorList>
    </citation>
    <scope>NUCLEOTIDE SEQUENCE</scope>
    <source>
        <strain evidence="2">CGMCC 1.15179</strain>
    </source>
</reference>
<dbReference type="InterPro" id="IPR001448">
    <property type="entry name" value="SASP_alpha/beta-type"/>
</dbReference>
<dbReference type="PANTHER" id="PTHR36107">
    <property type="entry name" value="SMALL, ACID-SOLUBLE SPORE PROTEIN A"/>
    <property type="match status" value="1"/>
</dbReference>
<dbReference type="GO" id="GO:0003690">
    <property type="term" value="F:double-stranded DNA binding"/>
    <property type="evidence" value="ECO:0007669"/>
    <property type="project" value="InterPro"/>
</dbReference>
<dbReference type="InterPro" id="IPR050847">
    <property type="entry name" value="SASP_DNA-binding"/>
</dbReference>
<keyword evidence="3" id="KW-1185">Reference proteome</keyword>
<accession>A0A8J2YDV0</accession>
<dbReference type="GO" id="GO:0006265">
    <property type="term" value="P:DNA topological change"/>
    <property type="evidence" value="ECO:0007669"/>
    <property type="project" value="InterPro"/>
</dbReference>
<protein>
    <submittedName>
        <fullName evidence="2">Small acid-soluble spore protein</fullName>
    </submittedName>
</protein>
<name>A0A8J2YDV0_9BACL</name>
<comment type="caution">
    <text evidence="2">The sequence shown here is derived from an EMBL/GenBank/DDBJ whole genome shotgun (WGS) entry which is preliminary data.</text>
</comment>